<feature type="chain" id="PRO_5037961958" evidence="1">
    <location>
        <begin position="16"/>
        <end position="301"/>
    </location>
</feature>
<evidence type="ECO:0000313" key="2">
    <source>
        <dbReference type="Proteomes" id="UP000887566"/>
    </source>
</evidence>
<dbReference type="AlphaFoldDB" id="A0A914WT94"/>
<keyword evidence="1" id="KW-0732">Signal</keyword>
<name>A0A914WT94_9BILA</name>
<reference evidence="3" key="1">
    <citation type="submission" date="2022-11" db="UniProtKB">
        <authorList>
            <consortium name="WormBaseParasite"/>
        </authorList>
    </citation>
    <scope>IDENTIFICATION</scope>
</reference>
<accession>A0A914WT94</accession>
<dbReference type="WBParaSite" id="PSAMB.scaffold5165size12451.g26007.t1">
    <property type="protein sequence ID" value="PSAMB.scaffold5165size12451.g26007.t1"/>
    <property type="gene ID" value="PSAMB.scaffold5165size12451.g26007"/>
</dbReference>
<dbReference type="Proteomes" id="UP000887566">
    <property type="component" value="Unplaced"/>
</dbReference>
<feature type="signal peptide" evidence="1">
    <location>
        <begin position="1"/>
        <end position="15"/>
    </location>
</feature>
<evidence type="ECO:0000313" key="3">
    <source>
        <dbReference type="WBParaSite" id="PSAMB.scaffold5165size12451.g26007.t1"/>
    </source>
</evidence>
<keyword evidence="2" id="KW-1185">Reference proteome</keyword>
<organism evidence="2 3">
    <name type="scientific">Plectus sambesii</name>
    <dbReference type="NCBI Taxonomy" id="2011161"/>
    <lineage>
        <taxon>Eukaryota</taxon>
        <taxon>Metazoa</taxon>
        <taxon>Ecdysozoa</taxon>
        <taxon>Nematoda</taxon>
        <taxon>Chromadorea</taxon>
        <taxon>Plectida</taxon>
        <taxon>Plectina</taxon>
        <taxon>Plectoidea</taxon>
        <taxon>Plectidae</taxon>
        <taxon>Plectus</taxon>
    </lineage>
</organism>
<sequence>MKSLCFLLLLPVVTSLTLPEFDDPFFGKLIVSRKKFPFLTSKQQPDLGHVFPTDPQMTEIKAAVQQHQLRAKRDTGDKEIDLPDPAAGFDWFDTFQRFLGKFLKFEFSYELVNSTIIDPGSLPFDKIDQDAYFKAMVIDKSNFKAYLEDEFNNRMRELAKNEKHWLPAEKLIQEMKECLYFKYGSASDEDFKFDKQTGGVMVYYKVTCLQIADTYYVGISTYDNVFTLTDIQHHDVYTSRWSFLGLSHTKTEIRDWFEKRYITLNDLKTLLDYIMRDFAERIRLEYRQYLESANNPPPMIR</sequence>
<proteinExistence type="predicted"/>
<protein>
    <submittedName>
        <fullName evidence="3">Uncharacterized protein</fullName>
    </submittedName>
</protein>
<evidence type="ECO:0000256" key="1">
    <source>
        <dbReference type="SAM" id="SignalP"/>
    </source>
</evidence>